<gene>
    <name evidence="1" type="ORF">PHYPA_017982</name>
</gene>
<proteinExistence type="predicted"/>
<keyword evidence="3" id="KW-1185">Reference proteome</keyword>
<evidence type="ECO:0000313" key="2">
    <source>
        <dbReference type="EnsemblPlants" id="Pp3c14_4030V3.1"/>
    </source>
</evidence>
<dbReference type="EMBL" id="ABEU02000014">
    <property type="protein sequence ID" value="PNR40579.1"/>
    <property type="molecule type" value="Genomic_DNA"/>
</dbReference>
<name>A0A2K1JGE3_PHYPA</name>
<dbReference type="AlphaFoldDB" id="A0A2K1JGE3"/>
<sequence length="32" mass="3746">MSEKQCIYTKEGFRKGRIFFVVGSVLLRPENI</sequence>
<reference evidence="1 3" key="1">
    <citation type="journal article" date="2008" name="Science">
        <title>The Physcomitrella genome reveals evolutionary insights into the conquest of land by plants.</title>
        <authorList>
            <person name="Rensing S."/>
            <person name="Lang D."/>
            <person name="Zimmer A."/>
            <person name="Terry A."/>
            <person name="Salamov A."/>
            <person name="Shapiro H."/>
            <person name="Nishiyama T."/>
            <person name="Perroud P.-F."/>
            <person name="Lindquist E."/>
            <person name="Kamisugi Y."/>
            <person name="Tanahashi T."/>
            <person name="Sakakibara K."/>
            <person name="Fujita T."/>
            <person name="Oishi K."/>
            <person name="Shin-I T."/>
            <person name="Kuroki Y."/>
            <person name="Toyoda A."/>
            <person name="Suzuki Y."/>
            <person name="Hashimoto A."/>
            <person name="Yamaguchi K."/>
            <person name="Sugano A."/>
            <person name="Kohara Y."/>
            <person name="Fujiyama A."/>
            <person name="Anterola A."/>
            <person name="Aoki S."/>
            <person name="Ashton N."/>
            <person name="Barbazuk W.B."/>
            <person name="Barker E."/>
            <person name="Bennetzen J."/>
            <person name="Bezanilla M."/>
            <person name="Blankenship R."/>
            <person name="Cho S.H."/>
            <person name="Dutcher S."/>
            <person name="Estelle M."/>
            <person name="Fawcett J.A."/>
            <person name="Gundlach H."/>
            <person name="Hanada K."/>
            <person name="Heyl A."/>
            <person name="Hicks K.A."/>
            <person name="Hugh J."/>
            <person name="Lohr M."/>
            <person name="Mayer K."/>
            <person name="Melkozernov A."/>
            <person name="Murata T."/>
            <person name="Nelson D."/>
            <person name="Pils B."/>
            <person name="Prigge M."/>
            <person name="Reiss B."/>
            <person name="Renner T."/>
            <person name="Rombauts S."/>
            <person name="Rushton P."/>
            <person name="Sanderfoot A."/>
            <person name="Schween G."/>
            <person name="Shiu S.-H."/>
            <person name="Stueber K."/>
            <person name="Theodoulou F.L."/>
            <person name="Tu H."/>
            <person name="Van de Peer Y."/>
            <person name="Verrier P.J."/>
            <person name="Waters E."/>
            <person name="Wood A."/>
            <person name="Yang L."/>
            <person name="Cove D."/>
            <person name="Cuming A."/>
            <person name="Hasebe M."/>
            <person name="Lucas S."/>
            <person name="Mishler D.B."/>
            <person name="Reski R."/>
            <person name="Grigoriev I."/>
            <person name="Quatrano R.S."/>
            <person name="Boore J.L."/>
        </authorList>
    </citation>
    <scope>NUCLEOTIDE SEQUENCE [LARGE SCALE GENOMIC DNA]</scope>
    <source>
        <strain evidence="2 3">cv. Gransden 2004</strain>
    </source>
</reference>
<organism evidence="1">
    <name type="scientific">Physcomitrium patens</name>
    <name type="common">Spreading-leaved earth moss</name>
    <name type="synonym">Physcomitrella patens</name>
    <dbReference type="NCBI Taxonomy" id="3218"/>
    <lineage>
        <taxon>Eukaryota</taxon>
        <taxon>Viridiplantae</taxon>
        <taxon>Streptophyta</taxon>
        <taxon>Embryophyta</taxon>
        <taxon>Bryophyta</taxon>
        <taxon>Bryophytina</taxon>
        <taxon>Bryopsida</taxon>
        <taxon>Funariidae</taxon>
        <taxon>Funariales</taxon>
        <taxon>Funariaceae</taxon>
        <taxon>Physcomitrium</taxon>
    </lineage>
</organism>
<dbReference type="Proteomes" id="UP000006727">
    <property type="component" value="Chromosome 14"/>
</dbReference>
<reference evidence="2" key="3">
    <citation type="submission" date="2020-12" db="UniProtKB">
        <authorList>
            <consortium name="EnsemblPlants"/>
        </authorList>
    </citation>
    <scope>IDENTIFICATION</scope>
</reference>
<evidence type="ECO:0000313" key="1">
    <source>
        <dbReference type="EMBL" id="PNR40579.1"/>
    </source>
</evidence>
<dbReference type="Gramene" id="Pp3c14_4030V3.1">
    <property type="protein sequence ID" value="Pp3c14_4030V3.1"/>
    <property type="gene ID" value="Pp3c14_4030"/>
</dbReference>
<accession>A0A2K1JGE3</accession>
<dbReference type="EnsemblPlants" id="Pp3c14_4030V3.1">
    <property type="protein sequence ID" value="Pp3c14_4030V3.1"/>
    <property type="gene ID" value="Pp3c14_4030"/>
</dbReference>
<evidence type="ECO:0000313" key="3">
    <source>
        <dbReference type="Proteomes" id="UP000006727"/>
    </source>
</evidence>
<reference evidence="1 3" key="2">
    <citation type="journal article" date="2018" name="Plant J.">
        <title>The Physcomitrella patens chromosome-scale assembly reveals moss genome structure and evolution.</title>
        <authorList>
            <person name="Lang D."/>
            <person name="Ullrich K.K."/>
            <person name="Murat F."/>
            <person name="Fuchs J."/>
            <person name="Jenkins J."/>
            <person name="Haas F.B."/>
            <person name="Piednoel M."/>
            <person name="Gundlach H."/>
            <person name="Van Bel M."/>
            <person name="Meyberg R."/>
            <person name="Vives C."/>
            <person name="Morata J."/>
            <person name="Symeonidi A."/>
            <person name="Hiss M."/>
            <person name="Muchero W."/>
            <person name="Kamisugi Y."/>
            <person name="Saleh O."/>
            <person name="Blanc G."/>
            <person name="Decker E.L."/>
            <person name="van Gessel N."/>
            <person name="Grimwood J."/>
            <person name="Hayes R.D."/>
            <person name="Graham S.W."/>
            <person name="Gunter L.E."/>
            <person name="McDaniel S.F."/>
            <person name="Hoernstein S.N.W."/>
            <person name="Larsson A."/>
            <person name="Li F.W."/>
            <person name="Perroud P.F."/>
            <person name="Phillips J."/>
            <person name="Ranjan P."/>
            <person name="Rokshar D.S."/>
            <person name="Rothfels C.J."/>
            <person name="Schneider L."/>
            <person name="Shu S."/>
            <person name="Stevenson D.W."/>
            <person name="Thummler F."/>
            <person name="Tillich M."/>
            <person name="Villarreal Aguilar J.C."/>
            <person name="Widiez T."/>
            <person name="Wong G.K."/>
            <person name="Wymore A."/>
            <person name="Zhang Y."/>
            <person name="Zimmer A.D."/>
            <person name="Quatrano R.S."/>
            <person name="Mayer K.F.X."/>
            <person name="Goodstein D."/>
            <person name="Casacuberta J.M."/>
            <person name="Vandepoele K."/>
            <person name="Reski R."/>
            <person name="Cuming A.C."/>
            <person name="Tuskan G.A."/>
            <person name="Maumus F."/>
            <person name="Salse J."/>
            <person name="Schmutz J."/>
            <person name="Rensing S.A."/>
        </authorList>
    </citation>
    <scope>NUCLEOTIDE SEQUENCE [LARGE SCALE GENOMIC DNA]</scope>
    <source>
        <strain evidence="2 3">cv. Gransden 2004</strain>
    </source>
</reference>
<dbReference type="InParanoid" id="A0A2K1JGE3"/>
<protein>
    <submittedName>
        <fullName evidence="1 2">Uncharacterized protein</fullName>
    </submittedName>
</protein>